<dbReference type="CDD" id="cd12885">
    <property type="entry name" value="SPRY_RanBP_like"/>
    <property type="match status" value="1"/>
</dbReference>
<evidence type="ECO:0000313" key="3">
    <source>
        <dbReference type="Proteomes" id="UP000580250"/>
    </source>
</evidence>
<protein>
    <submittedName>
        <fullName evidence="2">Uncharacterized protein</fullName>
    </submittedName>
</protein>
<reference evidence="2 3" key="1">
    <citation type="submission" date="2020-08" db="EMBL/GenBank/DDBJ databases">
        <authorList>
            <person name="Koutsovoulos G."/>
            <person name="Danchin GJ E."/>
        </authorList>
    </citation>
    <scope>NUCLEOTIDE SEQUENCE [LARGE SCALE GENOMIC DNA]</scope>
</reference>
<feature type="coiled-coil region" evidence="1">
    <location>
        <begin position="80"/>
        <end position="114"/>
    </location>
</feature>
<proteinExistence type="predicted"/>
<accession>A0A6V7W7T8</accession>
<evidence type="ECO:0000313" key="2">
    <source>
        <dbReference type="EMBL" id="CAD2182381.1"/>
    </source>
</evidence>
<dbReference type="AlphaFoldDB" id="A0A6V7W7T8"/>
<evidence type="ECO:0000256" key="1">
    <source>
        <dbReference type="SAM" id="Coils"/>
    </source>
</evidence>
<dbReference type="Gene3D" id="2.60.120.920">
    <property type="match status" value="1"/>
</dbReference>
<dbReference type="InterPro" id="IPR044736">
    <property type="entry name" value="Gid1/RanBPM/SPLA_SPRY"/>
</dbReference>
<dbReference type="EMBL" id="CAJEWN010000429">
    <property type="protein sequence ID" value="CAD2182381.1"/>
    <property type="molecule type" value="Genomic_DNA"/>
</dbReference>
<name>A0A6V7W7T8_MELEN</name>
<sequence length="441" mass="51152">MSDSSTSQNSLTTSSTSFKILKNCRKRKILFPSYSSDESCDDNFVEKQNNCRKRSLAFEMEQTNLEMKLINDKSDLQNSLMVEINKNEDLLSEKNKLNEELEKSNSEKEKYKKQSEFNWEEWAQLRKYHVKVVNKLNKLNGDYKDSSKAMLNEKNELAKKLEKINTENTKLREEKNLNLKELENYRNACQLPTDEKTALLKQNNQLSLELQRANSELTKCKNELALNLKLVRYVSIENRINEISNYFTCCGNKCINSNLSEGTCNSGHSFIRVQDDGIVNYHSVDDKFNNVIGFYAQNSFTKAAGFCCHYSLFYFEITMLEDVKDKFCYAKIGFYNNEAPSMYILNGPLNLNGTELYQKSPWKDGDVFGCGVVFPSKKDLNILPYVFFTKNGRRNGNKFSLKEDSDNLRPYFKLLSCSIEINFGNDLENEPFSYNTFKHNI</sequence>
<dbReference type="OrthoDB" id="258495at2759"/>
<organism evidence="2 3">
    <name type="scientific">Meloidogyne enterolobii</name>
    <name type="common">Root-knot nematode worm</name>
    <name type="synonym">Meloidogyne mayaguensis</name>
    <dbReference type="NCBI Taxonomy" id="390850"/>
    <lineage>
        <taxon>Eukaryota</taxon>
        <taxon>Metazoa</taxon>
        <taxon>Ecdysozoa</taxon>
        <taxon>Nematoda</taxon>
        <taxon>Chromadorea</taxon>
        <taxon>Rhabditida</taxon>
        <taxon>Tylenchina</taxon>
        <taxon>Tylenchomorpha</taxon>
        <taxon>Tylenchoidea</taxon>
        <taxon>Meloidogynidae</taxon>
        <taxon>Meloidogyninae</taxon>
        <taxon>Meloidogyne</taxon>
    </lineage>
</organism>
<comment type="caution">
    <text evidence="2">The sequence shown here is derived from an EMBL/GenBank/DDBJ whole genome shotgun (WGS) entry which is preliminary data.</text>
</comment>
<gene>
    <name evidence="2" type="ORF">MENT_LOCUS34591</name>
</gene>
<dbReference type="Proteomes" id="UP000580250">
    <property type="component" value="Unassembled WGS sequence"/>
</dbReference>
<keyword evidence="1" id="KW-0175">Coiled coil</keyword>
<dbReference type="InterPro" id="IPR043136">
    <property type="entry name" value="B30.2/SPRY_sf"/>
</dbReference>
<feature type="coiled-coil region" evidence="1">
    <location>
        <begin position="147"/>
        <end position="223"/>
    </location>
</feature>